<proteinExistence type="predicted"/>
<protein>
    <submittedName>
        <fullName evidence="1">Uncharacterized protein</fullName>
    </submittedName>
</protein>
<comment type="caution">
    <text evidence="1">The sequence shown here is derived from an EMBL/GenBank/DDBJ whole genome shotgun (WGS) entry which is preliminary data.</text>
</comment>
<dbReference type="Proteomes" id="UP000052023">
    <property type="component" value="Unassembled WGS sequence"/>
</dbReference>
<sequence length="170" mass="19792">MPSAPQEGLAAYQLPMTISQIASREQLERLITSIQFQNPAAVTLTLKKRAGARIADAIAASENFRHFRTRLESRVLGRSARRHNRRLPLIAVLEESADHRLHYHCKIDRPYHCSFERFSAIIRDQWPKTDFGYYQIDIQDQSDSGWTDYILKQRQKRSLLDSIDWANCHL</sequence>
<accession>A0A0R3MSY1</accession>
<evidence type="ECO:0000313" key="1">
    <source>
        <dbReference type="EMBL" id="KRR23266.1"/>
    </source>
</evidence>
<name>A0A0R3MSY1_9BRAD</name>
<keyword evidence="2" id="KW-1185">Reference proteome</keyword>
<dbReference type="AlphaFoldDB" id="A0A0R3MSY1"/>
<reference evidence="1 2" key="1">
    <citation type="submission" date="2014-03" db="EMBL/GenBank/DDBJ databases">
        <title>Bradyrhizobium valentinum sp. nov., isolated from effective nodules of Lupinus mariae-josephae, a lupine endemic of basic-lime soils in Eastern Spain.</title>
        <authorList>
            <person name="Duran D."/>
            <person name="Rey L."/>
            <person name="Navarro A."/>
            <person name="Busquets A."/>
            <person name="Imperial J."/>
            <person name="Ruiz-Argueso T."/>
        </authorList>
    </citation>
    <scope>NUCLEOTIDE SEQUENCE [LARGE SCALE GENOMIC DNA]</scope>
    <source>
        <strain evidence="1 2">Ro19</strain>
    </source>
</reference>
<evidence type="ECO:0000313" key="2">
    <source>
        <dbReference type="Proteomes" id="UP000052023"/>
    </source>
</evidence>
<gene>
    <name evidence="1" type="ORF">CQ13_27655</name>
</gene>
<organism evidence="1 2">
    <name type="scientific">Bradyrhizobium retamae</name>
    <dbReference type="NCBI Taxonomy" id="1300035"/>
    <lineage>
        <taxon>Bacteria</taxon>
        <taxon>Pseudomonadati</taxon>
        <taxon>Pseudomonadota</taxon>
        <taxon>Alphaproteobacteria</taxon>
        <taxon>Hyphomicrobiales</taxon>
        <taxon>Nitrobacteraceae</taxon>
        <taxon>Bradyrhizobium</taxon>
    </lineage>
</organism>
<dbReference type="EMBL" id="LLYA01000160">
    <property type="protein sequence ID" value="KRR23266.1"/>
    <property type="molecule type" value="Genomic_DNA"/>
</dbReference>